<sequence>MCFSISAGGENVEEIYQSSSTEKADSESLAKGVAVSESQHQSDEGKATPLACQHSKQTSGSNGETFSQISNLTTNKANQTKNRYACDQCDAAFKWPSHLDRHKNVHSVRKASRQSQRWSQKQSAVPVSQKSWVMANHAKNSHTCGQCGKGFCWRAQLIQHHKNVYHESKATRQGQNKLGEFRASLLHQKSIAKTDQNCCAKQLLICIQCGKNSSDFAHHQHVHSRRNAARQNLCQLEECCPNPMVPGSLKANNAFPNSYKTLSNDSDSTTYSKNLHICDQCGKAFLSPSQLGQHHKNVHSENKATKQSQNKLGVFRPSLHQKSIPNMDKNHCTKRPLICNQCGKDFQWPSDLSRHQYVHSGRNAARQNLPGCLQAKDTFANSYKTLSNDSNSTTSTKNLHICDQCGKVFRWPSGLTRHQFVHSRRNAARQNLCQLEGCCPNPMVPGSHYSKNAFANSYKTLSKHSDSTTCTKNLHICDQCGKTFQYLSNLARHKLTHIRRKLRNGKCTQSKKSNICDQCGQKFKWFCDLAQHECIHTRRKQEKSHLCEQCGQSFKCASDFIQHMSIHSSERPYGCTICGFRFRRNAQLKGHLKWHATTHEMEGEDQEHQGVHGQDLPGEGIPVDQLQCLNLPHSEEDNQSFASLKSFEFGECHTSHTTPPKQLPPNSILEIGVNGVPHILPLTQTCECGYCEIDDGNFDMKSPELPHLKTDITANPELPSALSSNSALLSTSSEDHMERKKASTACTAAHARCLQDSYQAAQFEFLPPQIAGRMSELEKSFRKYAVYGETSANGNEMTGKNFFKMLDECGVMDEKTVTSADVDIIFHKYKNRGARSLNFIEFQQAIKELSGKRFKGKSPEEALHATFKLMEGREPDHVESTKSIADRVVERLTDTSKYTGSHKERFDERGKGKGLAGRIDMVDNTGYVRGYKGAGTYDKTH</sequence>
<protein>
    <recommendedName>
        <fullName evidence="4">C2H2-type domain-containing protein</fullName>
    </recommendedName>
</protein>
<dbReference type="SUPFAM" id="SSF47473">
    <property type="entry name" value="EF-hand"/>
    <property type="match status" value="1"/>
</dbReference>
<proteinExistence type="inferred from homology"/>
<dbReference type="Pfam" id="PF00096">
    <property type="entry name" value="zf-C2H2"/>
    <property type="match status" value="2"/>
</dbReference>
<feature type="region of interest" description="Disordered" evidence="3">
    <location>
        <begin position="16"/>
        <end position="67"/>
    </location>
</feature>
<dbReference type="Gene3D" id="3.30.160.60">
    <property type="entry name" value="Classic Zinc Finger"/>
    <property type="match status" value="6"/>
</dbReference>
<dbReference type="SUPFAM" id="SSF57667">
    <property type="entry name" value="beta-beta-alpha zinc fingers"/>
    <property type="match status" value="5"/>
</dbReference>
<dbReference type="Pfam" id="PF05517">
    <property type="entry name" value="p25-alpha"/>
    <property type="match status" value="1"/>
</dbReference>
<feature type="domain" description="C2H2-type" evidence="4">
    <location>
        <begin position="400"/>
        <end position="427"/>
    </location>
</feature>
<dbReference type="PROSITE" id="PS50157">
    <property type="entry name" value="ZINC_FINGER_C2H2_2"/>
    <property type="match status" value="9"/>
</dbReference>
<evidence type="ECO:0000256" key="1">
    <source>
        <dbReference type="ARBA" id="ARBA00010994"/>
    </source>
</evidence>
<feature type="compositionally biased region" description="Polar residues" evidence="3">
    <location>
        <begin position="54"/>
        <end position="67"/>
    </location>
</feature>
<keyword evidence="2" id="KW-0863">Zinc-finger</keyword>
<reference evidence="5 6" key="1">
    <citation type="journal article" date="2022" name="Gigascience">
        <title>A chromosome-level genome assembly and annotation of the desert horned lizard, Phrynosoma platyrhinos, provides insight into chromosomal rearrangements among reptiles.</title>
        <authorList>
            <person name="Koochekian N."/>
            <person name="Ascanio A."/>
            <person name="Farleigh K."/>
            <person name="Card D.C."/>
            <person name="Schield D.R."/>
            <person name="Castoe T.A."/>
            <person name="Jezkova T."/>
        </authorList>
    </citation>
    <scope>NUCLEOTIDE SEQUENCE [LARGE SCALE GENOMIC DNA]</scope>
    <source>
        <strain evidence="5">NK-2021</strain>
    </source>
</reference>
<dbReference type="EMBL" id="JAIPUX010000521">
    <property type="protein sequence ID" value="KAH0626614.1"/>
    <property type="molecule type" value="Genomic_DNA"/>
</dbReference>
<name>A0ABQ7TAS3_PHRPL</name>
<accession>A0ABQ7TAS3</accession>
<comment type="caution">
    <text evidence="5">The sequence shown here is derived from an EMBL/GenBank/DDBJ whole genome shotgun (WGS) entry which is preliminary data.</text>
</comment>
<gene>
    <name evidence="5" type="ORF">JD844_001694</name>
</gene>
<dbReference type="Pfam" id="PF13912">
    <property type="entry name" value="zf-C2H2_6"/>
    <property type="match status" value="2"/>
</dbReference>
<dbReference type="InterPro" id="IPR013087">
    <property type="entry name" value="Znf_C2H2_type"/>
</dbReference>
<dbReference type="SMART" id="SM00355">
    <property type="entry name" value="ZnF_C2H2"/>
    <property type="match status" value="10"/>
</dbReference>
<feature type="domain" description="C2H2-type" evidence="4">
    <location>
        <begin position="475"/>
        <end position="502"/>
    </location>
</feature>
<dbReference type="InterPro" id="IPR036236">
    <property type="entry name" value="Znf_C2H2_sf"/>
</dbReference>
<feature type="domain" description="C2H2-type" evidence="4">
    <location>
        <begin position="84"/>
        <end position="111"/>
    </location>
</feature>
<evidence type="ECO:0000313" key="6">
    <source>
        <dbReference type="Proteomes" id="UP000826234"/>
    </source>
</evidence>
<feature type="domain" description="C2H2-type" evidence="4">
    <location>
        <begin position="545"/>
        <end position="572"/>
    </location>
</feature>
<dbReference type="Gene3D" id="1.10.238.10">
    <property type="entry name" value="EF-hand"/>
    <property type="match status" value="1"/>
</dbReference>
<dbReference type="PANTHER" id="PTHR12932:SF21">
    <property type="entry name" value="TUBULIN POLYMERIZATION-PROMOTING PROTEIN FAMILY MEMBER 2"/>
    <property type="match status" value="1"/>
</dbReference>
<feature type="domain" description="C2H2-type" evidence="4">
    <location>
        <begin position="337"/>
        <end position="364"/>
    </location>
</feature>
<feature type="domain" description="C2H2-type" evidence="4">
    <location>
        <begin position="142"/>
        <end position="171"/>
    </location>
</feature>
<dbReference type="InterPro" id="IPR011992">
    <property type="entry name" value="EF-hand-dom_pair"/>
</dbReference>
<organism evidence="5 6">
    <name type="scientific">Phrynosoma platyrhinos</name>
    <name type="common">Desert horned lizard</name>
    <dbReference type="NCBI Taxonomy" id="52577"/>
    <lineage>
        <taxon>Eukaryota</taxon>
        <taxon>Metazoa</taxon>
        <taxon>Chordata</taxon>
        <taxon>Craniata</taxon>
        <taxon>Vertebrata</taxon>
        <taxon>Euteleostomi</taxon>
        <taxon>Lepidosauria</taxon>
        <taxon>Squamata</taxon>
        <taxon>Bifurcata</taxon>
        <taxon>Unidentata</taxon>
        <taxon>Episquamata</taxon>
        <taxon>Toxicofera</taxon>
        <taxon>Iguania</taxon>
        <taxon>Phrynosomatidae</taxon>
        <taxon>Phrynosomatinae</taxon>
        <taxon>Phrynosoma</taxon>
    </lineage>
</organism>
<evidence type="ECO:0000256" key="3">
    <source>
        <dbReference type="SAM" id="MobiDB-lite"/>
    </source>
</evidence>
<evidence type="ECO:0000256" key="2">
    <source>
        <dbReference type="PROSITE-ProRule" id="PRU00042"/>
    </source>
</evidence>
<comment type="similarity">
    <text evidence="1">Belongs to the TPPP family.</text>
</comment>
<feature type="domain" description="C2H2-type" evidence="4">
    <location>
        <begin position="573"/>
        <end position="604"/>
    </location>
</feature>
<keyword evidence="2" id="KW-0479">Metal-binding</keyword>
<evidence type="ECO:0000259" key="4">
    <source>
        <dbReference type="PROSITE" id="PS50157"/>
    </source>
</evidence>
<dbReference type="PROSITE" id="PS00028">
    <property type="entry name" value="ZINC_FINGER_C2H2_1"/>
    <property type="match status" value="9"/>
</dbReference>
<feature type="domain" description="C2H2-type" evidence="4">
    <location>
        <begin position="276"/>
        <end position="304"/>
    </location>
</feature>
<keyword evidence="6" id="KW-1185">Reference proteome</keyword>
<keyword evidence="2" id="KW-0862">Zinc</keyword>
<feature type="domain" description="C2H2-type" evidence="4">
    <location>
        <begin position="514"/>
        <end position="541"/>
    </location>
</feature>
<dbReference type="InterPro" id="IPR008907">
    <property type="entry name" value="TPP/p25"/>
</dbReference>
<dbReference type="PANTHER" id="PTHR12932">
    <property type="entry name" value="P25 ALPHA-RELATED"/>
    <property type="match status" value="1"/>
</dbReference>
<evidence type="ECO:0000313" key="5">
    <source>
        <dbReference type="EMBL" id="KAH0626614.1"/>
    </source>
</evidence>
<dbReference type="Proteomes" id="UP000826234">
    <property type="component" value="Unassembled WGS sequence"/>
</dbReference>